<dbReference type="EMBL" id="ML179390">
    <property type="protein sequence ID" value="THU88908.1"/>
    <property type="molecule type" value="Genomic_DNA"/>
</dbReference>
<keyword evidence="1 2" id="KW-0539">Nucleus</keyword>
<comment type="subcellular location">
    <subcellularLocation>
        <location evidence="1 2">Nucleus</location>
    </subcellularLocation>
</comment>
<evidence type="ECO:0000256" key="1">
    <source>
        <dbReference type="PROSITE-ProRule" id="PRU00108"/>
    </source>
</evidence>
<proteinExistence type="predicted"/>
<evidence type="ECO:0000256" key="2">
    <source>
        <dbReference type="RuleBase" id="RU000682"/>
    </source>
</evidence>
<keyword evidence="5" id="KW-1185">Reference proteome</keyword>
<organism evidence="4 5">
    <name type="scientific">Dendrothele bispora (strain CBS 962.96)</name>
    <dbReference type="NCBI Taxonomy" id="1314807"/>
    <lineage>
        <taxon>Eukaryota</taxon>
        <taxon>Fungi</taxon>
        <taxon>Dikarya</taxon>
        <taxon>Basidiomycota</taxon>
        <taxon>Agaricomycotina</taxon>
        <taxon>Agaricomycetes</taxon>
        <taxon>Agaricomycetidae</taxon>
        <taxon>Agaricales</taxon>
        <taxon>Agaricales incertae sedis</taxon>
        <taxon>Dendrothele</taxon>
    </lineage>
</organism>
<dbReference type="GO" id="GO:0003677">
    <property type="term" value="F:DNA binding"/>
    <property type="evidence" value="ECO:0007669"/>
    <property type="project" value="UniProtKB-UniRule"/>
</dbReference>
<keyword evidence="1 2" id="KW-0371">Homeobox</keyword>
<dbReference type="SUPFAM" id="SSF46689">
    <property type="entry name" value="Homeodomain-like"/>
    <property type="match status" value="1"/>
</dbReference>
<name>A0A4S8LJT8_DENBC</name>
<dbReference type="PROSITE" id="PS50071">
    <property type="entry name" value="HOMEOBOX_2"/>
    <property type="match status" value="1"/>
</dbReference>
<gene>
    <name evidence="4" type="ORF">K435DRAFT_803177</name>
</gene>
<dbReference type="GO" id="GO:0005634">
    <property type="term" value="C:nucleus"/>
    <property type="evidence" value="ECO:0007669"/>
    <property type="project" value="UniProtKB-SubCell"/>
</dbReference>
<dbReference type="OrthoDB" id="6159439at2759"/>
<dbReference type="Pfam" id="PF00046">
    <property type="entry name" value="Homeodomain"/>
    <property type="match status" value="1"/>
</dbReference>
<evidence type="ECO:0000313" key="5">
    <source>
        <dbReference type="Proteomes" id="UP000297245"/>
    </source>
</evidence>
<reference evidence="4 5" key="1">
    <citation type="journal article" date="2019" name="Nat. Ecol. Evol.">
        <title>Megaphylogeny resolves global patterns of mushroom evolution.</title>
        <authorList>
            <person name="Varga T."/>
            <person name="Krizsan K."/>
            <person name="Foldi C."/>
            <person name="Dima B."/>
            <person name="Sanchez-Garcia M."/>
            <person name="Sanchez-Ramirez S."/>
            <person name="Szollosi G.J."/>
            <person name="Szarkandi J.G."/>
            <person name="Papp V."/>
            <person name="Albert L."/>
            <person name="Andreopoulos W."/>
            <person name="Angelini C."/>
            <person name="Antonin V."/>
            <person name="Barry K.W."/>
            <person name="Bougher N.L."/>
            <person name="Buchanan P."/>
            <person name="Buyck B."/>
            <person name="Bense V."/>
            <person name="Catcheside P."/>
            <person name="Chovatia M."/>
            <person name="Cooper J."/>
            <person name="Damon W."/>
            <person name="Desjardin D."/>
            <person name="Finy P."/>
            <person name="Geml J."/>
            <person name="Haridas S."/>
            <person name="Hughes K."/>
            <person name="Justo A."/>
            <person name="Karasinski D."/>
            <person name="Kautmanova I."/>
            <person name="Kiss B."/>
            <person name="Kocsube S."/>
            <person name="Kotiranta H."/>
            <person name="LaButti K.M."/>
            <person name="Lechner B.E."/>
            <person name="Liimatainen K."/>
            <person name="Lipzen A."/>
            <person name="Lukacs Z."/>
            <person name="Mihaltcheva S."/>
            <person name="Morgado L.N."/>
            <person name="Niskanen T."/>
            <person name="Noordeloos M.E."/>
            <person name="Ohm R.A."/>
            <person name="Ortiz-Santana B."/>
            <person name="Ovrebo C."/>
            <person name="Racz N."/>
            <person name="Riley R."/>
            <person name="Savchenko A."/>
            <person name="Shiryaev A."/>
            <person name="Soop K."/>
            <person name="Spirin V."/>
            <person name="Szebenyi C."/>
            <person name="Tomsovsky M."/>
            <person name="Tulloss R.E."/>
            <person name="Uehling J."/>
            <person name="Grigoriev I.V."/>
            <person name="Vagvolgyi C."/>
            <person name="Papp T."/>
            <person name="Martin F.M."/>
            <person name="Miettinen O."/>
            <person name="Hibbett D.S."/>
            <person name="Nagy L.G."/>
        </authorList>
    </citation>
    <scope>NUCLEOTIDE SEQUENCE [LARGE SCALE GENOMIC DNA]</scope>
    <source>
        <strain evidence="4 5">CBS 962.96</strain>
    </source>
</reference>
<dbReference type="SMART" id="SM00389">
    <property type="entry name" value="HOX"/>
    <property type="match status" value="1"/>
</dbReference>
<accession>A0A4S8LJT8</accession>
<dbReference type="InterPro" id="IPR001356">
    <property type="entry name" value="HD"/>
</dbReference>
<keyword evidence="1 2" id="KW-0238">DNA-binding</keyword>
<protein>
    <recommendedName>
        <fullName evidence="3">Homeobox domain-containing protein</fullName>
    </recommendedName>
</protein>
<evidence type="ECO:0000313" key="4">
    <source>
        <dbReference type="EMBL" id="THU88908.1"/>
    </source>
</evidence>
<feature type="DNA-binding region" description="Homeobox" evidence="1">
    <location>
        <begin position="279"/>
        <end position="338"/>
    </location>
</feature>
<dbReference type="InterPro" id="IPR009057">
    <property type="entry name" value="Homeodomain-like_sf"/>
</dbReference>
<dbReference type="CDD" id="cd00086">
    <property type="entry name" value="homeodomain"/>
    <property type="match status" value="1"/>
</dbReference>
<dbReference type="AlphaFoldDB" id="A0A4S8LJT8"/>
<feature type="domain" description="Homeobox" evidence="3">
    <location>
        <begin position="277"/>
        <end position="337"/>
    </location>
</feature>
<dbReference type="Proteomes" id="UP000297245">
    <property type="component" value="Unassembled WGS sequence"/>
</dbReference>
<dbReference type="Gene3D" id="1.10.10.60">
    <property type="entry name" value="Homeodomain-like"/>
    <property type="match status" value="1"/>
</dbReference>
<sequence>MSEIEETFVVHKDDPRARCDFCFRMRMPCYKYGQICQRCQKWGENCVQTRPCTYLNLETSTPVNPGQRKSCSLLQILVLITIPSCDKGEYLDGTNLVDSNSISFDSCGGSQDYLHLLLVAALHQGLYNLLSNAGSGTSLSPKWCKRYNWNQGEVNAPFGLQFRATQQNGSEGNRLLSYNIESNPTPCDSQHFGVETFAGWYEPGPNGSVGSVTSTFTEPKSDAAFSGPCPAGAEQAFGAFRRGHNLFEIRFNLLDGSFRIPLITKFFKLNSDERPYEPSKTSSNVQKKDQYRVLQNTFEENNEPSLDQRKQLAALFGMPQKMLRIWFKNQRQKKKQDAQPIYYMPERSEVFAMCHDDEKDDESASGYITVPILKPRRGTVDTGMMKEYVPILAVKELEWTATGTDPNRREFSLGFITAFAALLASVVASNER</sequence>
<evidence type="ECO:0000259" key="3">
    <source>
        <dbReference type="PROSITE" id="PS50071"/>
    </source>
</evidence>